<name>A0A0D7ABG0_9AGAR</name>
<accession>A0A0D7ABG0</accession>
<feature type="transmembrane region" description="Helical" evidence="1">
    <location>
        <begin position="20"/>
        <end position="37"/>
    </location>
</feature>
<gene>
    <name evidence="2" type="ORF">FISHEDRAFT_59374</name>
</gene>
<proteinExistence type="predicted"/>
<keyword evidence="1" id="KW-0472">Membrane</keyword>
<evidence type="ECO:0000256" key="1">
    <source>
        <dbReference type="SAM" id="Phobius"/>
    </source>
</evidence>
<evidence type="ECO:0008006" key="4">
    <source>
        <dbReference type="Google" id="ProtNLM"/>
    </source>
</evidence>
<evidence type="ECO:0000313" key="2">
    <source>
        <dbReference type="EMBL" id="KIY47759.1"/>
    </source>
</evidence>
<organism evidence="2 3">
    <name type="scientific">Fistulina hepatica ATCC 64428</name>
    <dbReference type="NCBI Taxonomy" id="1128425"/>
    <lineage>
        <taxon>Eukaryota</taxon>
        <taxon>Fungi</taxon>
        <taxon>Dikarya</taxon>
        <taxon>Basidiomycota</taxon>
        <taxon>Agaricomycotina</taxon>
        <taxon>Agaricomycetes</taxon>
        <taxon>Agaricomycetidae</taxon>
        <taxon>Agaricales</taxon>
        <taxon>Fistulinaceae</taxon>
        <taxon>Fistulina</taxon>
    </lineage>
</organism>
<dbReference type="GO" id="GO:0003677">
    <property type="term" value="F:DNA binding"/>
    <property type="evidence" value="ECO:0007669"/>
    <property type="project" value="InterPro"/>
</dbReference>
<keyword evidence="3" id="KW-1185">Reference proteome</keyword>
<reference evidence="2 3" key="1">
    <citation type="journal article" date="2015" name="Fungal Genet. Biol.">
        <title>Evolution of novel wood decay mechanisms in Agaricales revealed by the genome sequences of Fistulina hepatica and Cylindrobasidium torrendii.</title>
        <authorList>
            <person name="Floudas D."/>
            <person name="Held B.W."/>
            <person name="Riley R."/>
            <person name="Nagy L.G."/>
            <person name="Koehler G."/>
            <person name="Ransdell A.S."/>
            <person name="Younus H."/>
            <person name="Chow J."/>
            <person name="Chiniquy J."/>
            <person name="Lipzen A."/>
            <person name="Tritt A."/>
            <person name="Sun H."/>
            <person name="Haridas S."/>
            <person name="LaButti K."/>
            <person name="Ohm R.A."/>
            <person name="Kues U."/>
            <person name="Blanchette R.A."/>
            <person name="Grigoriev I.V."/>
            <person name="Minto R.E."/>
            <person name="Hibbett D.S."/>
        </authorList>
    </citation>
    <scope>NUCLEOTIDE SEQUENCE [LARGE SCALE GENOMIC DNA]</scope>
    <source>
        <strain evidence="2 3">ATCC 64428</strain>
    </source>
</reference>
<dbReference type="EMBL" id="KN881928">
    <property type="protein sequence ID" value="KIY47759.1"/>
    <property type="molecule type" value="Genomic_DNA"/>
</dbReference>
<keyword evidence="1" id="KW-0812">Transmembrane</keyword>
<dbReference type="Proteomes" id="UP000054144">
    <property type="component" value="Unassembled WGS sequence"/>
</dbReference>
<protein>
    <recommendedName>
        <fullName evidence="4">HTH cro/C1-type domain-containing protein</fullName>
    </recommendedName>
</protein>
<evidence type="ECO:0000313" key="3">
    <source>
        <dbReference type="Proteomes" id="UP000054144"/>
    </source>
</evidence>
<dbReference type="InterPro" id="IPR010982">
    <property type="entry name" value="Lambda_DNA-bd_dom_sf"/>
</dbReference>
<sequence length="117" mass="12507">MFALLYVVVIGRVFRESSEIVMVVVAVLAYLLSVRVLPGIRSGNMVAAAPVCPALAAAMYKTGTTFSQIAVKIREDEQHVIDVCTGKCRPTAAEFTALASALNITSPLPHNHVHQTA</sequence>
<dbReference type="SUPFAM" id="SSF47413">
    <property type="entry name" value="lambda repressor-like DNA-binding domains"/>
    <property type="match status" value="1"/>
</dbReference>
<dbReference type="OrthoDB" id="3226546at2759"/>
<dbReference type="AlphaFoldDB" id="A0A0D7ABG0"/>
<keyword evidence="1" id="KW-1133">Transmembrane helix</keyword>